<dbReference type="AlphaFoldDB" id="A0A7C9UUP6"/>
<dbReference type="GO" id="GO:0005737">
    <property type="term" value="C:cytoplasm"/>
    <property type="evidence" value="ECO:0007669"/>
    <property type="project" value="TreeGrafter"/>
</dbReference>
<dbReference type="RefSeq" id="WP_163674292.1">
    <property type="nucleotide sequence ID" value="NZ_JAAIYP010000007.1"/>
</dbReference>
<organism evidence="7 8">
    <name type="scientific">Magnetospirillum aberrantis SpK</name>
    <dbReference type="NCBI Taxonomy" id="908842"/>
    <lineage>
        <taxon>Bacteria</taxon>
        <taxon>Pseudomonadati</taxon>
        <taxon>Pseudomonadota</taxon>
        <taxon>Alphaproteobacteria</taxon>
        <taxon>Rhodospirillales</taxon>
        <taxon>Rhodospirillaceae</taxon>
        <taxon>Magnetospirillum</taxon>
    </lineage>
</organism>
<dbReference type="SUPFAM" id="SSF50249">
    <property type="entry name" value="Nucleic acid-binding proteins"/>
    <property type="match status" value="1"/>
</dbReference>
<dbReference type="Pfam" id="PF10150">
    <property type="entry name" value="RNase_E_G"/>
    <property type="match status" value="1"/>
</dbReference>
<dbReference type="PANTHER" id="PTHR30001">
    <property type="entry name" value="RIBONUCLEASE"/>
    <property type="match status" value="1"/>
</dbReference>
<keyword evidence="2" id="KW-0479">Metal-binding</keyword>
<dbReference type="InterPro" id="IPR012340">
    <property type="entry name" value="NA-bd_OB-fold"/>
</dbReference>
<evidence type="ECO:0000256" key="3">
    <source>
        <dbReference type="ARBA" id="ARBA00022801"/>
    </source>
</evidence>
<feature type="domain" description="RNA-binding protein AU-1/Ribonuclease E/G" evidence="6">
    <location>
        <begin position="98"/>
        <end position="347"/>
    </location>
</feature>
<proteinExistence type="predicted"/>
<keyword evidence="3" id="KW-0378">Hydrolase</keyword>
<dbReference type="PANTHER" id="PTHR30001:SF0">
    <property type="entry name" value="RIBONUCLEASE G"/>
    <property type="match status" value="1"/>
</dbReference>
<reference evidence="7 8" key="1">
    <citation type="submission" date="2020-02" db="EMBL/GenBank/DDBJ databases">
        <authorList>
            <person name="Dziuba M."/>
            <person name="Kuznetsov B."/>
            <person name="Mardanov A."/>
            <person name="Ravin N."/>
            <person name="Grouzdev D."/>
        </authorList>
    </citation>
    <scope>NUCLEOTIDE SEQUENCE [LARGE SCALE GENOMIC DNA]</scope>
    <source>
        <strain evidence="7 8">SpK</strain>
    </source>
</reference>
<protein>
    <submittedName>
        <fullName evidence="7">Ribonuclease G</fullName>
    </submittedName>
</protein>
<evidence type="ECO:0000313" key="7">
    <source>
        <dbReference type="EMBL" id="NFV78892.1"/>
    </source>
</evidence>
<gene>
    <name evidence="7" type="ORF">G4223_02025</name>
</gene>
<accession>A0A7C9UUP6</accession>
<comment type="cofactor">
    <cofactor evidence="1">
        <name>Mg(2+)</name>
        <dbReference type="ChEBI" id="CHEBI:18420"/>
    </cofactor>
</comment>
<evidence type="ECO:0000256" key="4">
    <source>
        <dbReference type="ARBA" id="ARBA00022842"/>
    </source>
</evidence>
<evidence type="ECO:0000256" key="5">
    <source>
        <dbReference type="ARBA" id="ARBA00022884"/>
    </source>
</evidence>
<dbReference type="GO" id="GO:0046872">
    <property type="term" value="F:metal ion binding"/>
    <property type="evidence" value="ECO:0007669"/>
    <property type="project" value="UniProtKB-KW"/>
</dbReference>
<dbReference type="GO" id="GO:0003723">
    <property type="term" value="F:RNA binding"/>
    <property type="evidence" value="ECO:0007669"/>
    <property type="project" value="UniProtKB-KW"/>
</dbReference>
<dbReference type="InterPro" id="IPR019307">
    <property type="entry name" value="RNA-bd_AU-1/RNase_E/G"/>
</dbReference>
<keyword evidence="8" id="KW-1185">Reference proteome</keyword>
<evidence type="ECO:0000256" key="2">
    <source>
        <dbReference type="ARBA" id="ARBA00022723"/>
    </source>
</evidence>
<dbReference type="InterPro" id="IPR004659">
    <property type="entry name" value="RNase_E/G"/>
</dbReference>
<dbReference type="GO" id="GO:0004540">
    <property type="term" value="F:RNA nuclease activity"/>
    <property type="evidence" value="ECO:0007669"/>
    <property type="project" value="InterPro"/>
</dbReference>
<keyword evidence="4" id="KW-0460">Magnesium</keyword>
<dbReference type="CDD" id="cd04453">
    <property type="entry name" value="S1_RNase_E"/>
    <property type="match status" value="1"/>
</dbReference>
<keyword evidence="5" id="KW-0694">RNA-binding</keyword>
<comment type="caution">
    <text evidence="7">The sequence shown here is derived from an EMBL/GenBank/DDBJ whole genome shotgun (WGS) entry which is preliminary data.</text>
</comment>
<evidence type="ECO:0000256" key="1">
    <source>
        <dbReference type="ARBA" id="ARBA00001946"/>
    </source>
</evidence>
<sequence>MATEILMSWGPGETRIALVRDGRLADLVLARPELMAGAVVLGRVVEVAPKLGAVFVDIGQDQPAFLHAKGVPQGSLVLAQVKADPQGGKGAALTADISLNGRVLTYTPGHPGLAVSRKLSDEKRERLLERLEPLMEPDEGVVLRTHASTAADGVLEAELLSLRATWAAIGDAAESERAPAVLWRPDPLLRLLADNPGVGRVLVDDPVLLPAARAVFDGPVEHYRDGPLFDLHDVEDAIAAALDPVVPLVCGGRVTIEQTAALTAIDVDSGGASGIEANTQAVAVIARQLRLRNIAGQIVVDFVTTGKGKGALFKLVASLKQAVTRDSVATHVIGVTPLGLVEMTRERKGPSLAELTQERNHGPCADSMALEALRRVLSAQRGRPGRVLSLVVAPDVAAALYNRPTAVAEAGERLGYALSVRAEAGRARADIGVEDKP</sequence>
<name>A0A7C9UUP6_9PROT</name>
<dbReference type="EMBL" id="JAAIYP010000007">
    <property type="protein sequence ID" value="NFV78892.1"/>
    <property type="molecule type" value="Genomic_DNA"/>
</dbReference>
<evidence type="ECO:0000259" key="6">
    <source>
        <dbReference type="Pfam" id="PF10150"/>
    </source>
</evidence>
<dbReference type="Proteomes" id="UP000480684">
    <property type="component" value="Unassembled WGS sequence"/>
</dbReference>
<dbReference type="GO" id="GO:0016787">
    <property type="term" value="F:hydrolase activity"/>
    <property type="evidence" value="ECO:0007669"/>
    <property type="project" value="UniProtKB-KW"/>
</dbReference>
<dbReference type="GO" id="GO:0006364">
    <property type="term" value="P:rRNA processing"/>
    <property type="evidence" value="ECO:0007669"/>
    <property type="project" value="TreeGrafter"/>
</dbReference>
<evidence type="ECO:0000313" key="8">
    <source>
        <dbReference type="Proteomes" id="UP000480684"/>
    </source>
</evidence>
<dbReference type="Gene3D" id="2.40.50.140">
    <property type="entry name" value="Nucleic acid-binding proteins"/>
    <property type="match status" value="1"/>
</dbReference>